<dbReference type="EMBL" id="FLQV01000837">
    <property type="protein sequence ID" value="SBS98410.1"/>
    <property type="molecule type" value="Genomic_DNA"/>
</dbReference>
<proteinExistence type="predicted"/>
<evidence type="ECO:0000313" key="5">
    <source>
        <dbReference type="EMBL" id="SBS88626.1"/>
    </source>
</evidence>
<evidence type="ECO:0000256" key="2">
    <source>
        <dbReference type="PROSITE-ProRule" id="PRU00182"/>
    </source>
</evidence>
<dbReference type="PANTHER" id="PTHR47683:SF2">
    <property type="entry name" value="RNA-BINDING S4 DOMAIN-CONTAINING PROTEIN"/>
    <property type="match status" value="1"/>
</dbReference>
<evidence type="ECO:0000313" key="8">
    <source>
        <dbReference type="Proteomes" id="UP000078560"/>
    </source>
</evidence>
<dbReference type="InterPro" id="IPR020094">
    <property type="entry name" value="TruA/RsuA/RluB/E/F_N"/>
</dbReference>
<feature type="region of interest" description="Disordered" evidence="3">
    <location>
        <begin position="95"/>
        <end position="117"/>
    </location>
</feature>
<keyword evidence="2" id="KW-0694">RNA-binding</keyword>
<keyword evidence="1" id="KW-0413">Isomerase</keyword>
<dbReference type="Proteomes" id="UP000078546">
    <property type="component" value="Unassembled WGS sequence"/>
</dbReference>
<dbReference type="Gene3D" id="3.30.70.1560">
    <property type="entry name" value="Alpha-L RNA-binding motif"/>
    <property type="match status" value="1"/>
</dbReference>
<evidence type="ECO:0000313" key="7">
    <source>
        <dbReference type="Proteomes" id="UP000078546"/>
    </source>
</evidence>
<feature type="compositionally biased region" description="Basic and acidic residues" evidence="3">
    <location>
        <begin position="104"/>
        <end position="117"/>
    </location>
</feature>
<evidence type="ECO:0000256" key="1">
    <source>
        <dbReference type="ARBA" id="ARBA00023235"/>
    </source>
</evidence>
<reference evidence="7 8" key="1">
    <citation type="submission" date="2016-05" db="EMBL/GenBank/DDBJ databases">
        <authorList>
            <person name="Naeem Raeece"/>
        </authorList>
    </citation>
    <scope>NUCLEOTIDE SEQUENCE [LARGE SCALE GENOMIC DNA]</scope>
</reference>
<evidence type="ECO:0000256" key="3">
    <source>
        <dbReference type="SAM" id="MobiDB-lite"/>
    </source>
</evidence>
<dbReference type="Gene3D" id="3.30.70.580">
    <property type="entry name" value="Pseudouridine synthase I, catalytic domain, N-terminal subdomain"/>
    <property type="match status" value="1"/>
</dbReference>
<dbReference type="Proteomes" id="UP000078560">
    <property type="component" value="Unassembled WGS sequence"/>
</dbReference>
<name>A0A1A8WBN8_PLAOA</name>
<protein>
    <submittedName>
        <fullName evidence="5">RNA pseudouridylate synthase, putative</fullName>
    </submittedName>
</protein>
<dbReference type="InterPro" id="IPR050343">
    <property type="entry name" value="RsuA_PseudoU_synthase"/>
</dbReference>
<dbReference type="InterPro" id="IPR006145">
    <property type="entry name" value="PsdUridine_synth_RsuA/RluA"/>
</dbReference>
<reference evidence="5" key="2">
    <citation type="submission" date="2016-05" db="EMBL/GenBank/DDBJ databases">
        <authorList>
            <person name="Lavstsen T."/>
            <person name="Jespersen J.S."/>
        </authorList>
    </citation>
    <scope>NUCLEOTIDE SEQUENCE [LARGE SCALE GENOMIC DNA]</scope>
</reference>
<dbReference type="InterPro" id="IPR042092">
    <property type="entry name" value="PsdUridine_s_RsuA/RluB/E/F_cat"/>
</dbReference>
<dbReference type="GO" id="GO:0009982">
    <property type="term" value="F:pseudouridine synthase activity"/>
    <property type="evidence" value="ECO:0007669"/>
    <property type="project" value="InterPro"/>
</dbReference>
<dbReference type="InterPro" id="IPR020103">
    <property type="entry name" value="PsdUridine_synth_cat_dom_sf"/>
</dbReference>
<dbReference type="VEuPathDB" id="PlasmoDB:PocGH01_14053600"/>
<accession>A0A1A8WBN8</accession>
<dbReference type="SUPFAM" id="SSF55120">
    <property type="entry name" value="Pseudouridine synthase"/>
    <property type="match status" value="1"/>
</dbReference>
<evidence type="ECO:0000259" key="4">
    <source>
        <dbReference type="Pfam" id="PF00849"/>
    </source>
</evidence>
<dbReference type="EMBL" id="FLQU01000643">
    <property type="protein sequence ID" value="SBS88626.1"/>
    <property type="molecule type" value="Genomic_DNA"/>
</dbReference>
<dbReference type="GO" id="GO:0003723">
    <property type="term" value="F:RNA binding"/>
    <property type="evidence" value="ECO:0007669"/>
    <property type="project" value="UniProtKB-KW"/>
</dbReference>
<dbReference type="GO" id="GO:0001522">
    <property type="term" value="P:pseudouridine synthesis"/>
    <property type="evidence" value="ECO:0007669"/>
    <property type="project" value="InterPro"/>
</dbReference>
<dbReference type="PANTHER" id="PTHR47683">
    <property type="entry name" value="PSEUDOURIDINE SYNTHASE FAMILY PROTEIN-RELATED"/>
    <property type="match status" value="1"/>
</dbReference>
<dbReference type="Pfam" id="PF00849">
    <property type="entry name" value="PseudoU_synth_2"/>
    <property type="match status" value="1"/>
</dbReference>
<gene>
    <name evidence="6" type="ORF">POVCU1_045940</name>
    <name evidence="5" type="ORF">POVCU2_0049560</name>
</gene>
<evidence type="ECO:0000313" key="6">
    <source>
        <dbReference type="EMBL" id="SBS98410.1"/>
    </source>
</evidence>
<sequence length="505" mass="59923">MVAAHGIRRKLTLWKTNPICNLKRFYAYISDNIKEEIITHRYSKKEYEQNMDMFEQCKNHIDLKQKLYYDYFPVDNPILPIQTKKRLNINLESNKNDVNINGEDTVKNSSSDKEDRNRHKERMFDEYEHVHVQFLGEYKKWRKRINKGDSKLEEKVGNELEHTVEQPNGYLTEMGRNTITENVTNGEKCINKDSGHAKMNEIFEKKKWVSPNHVTLIPSDNNITNTISTDLTSIYIDNSKYFNLENKEKELNRMKLSQYCTNSAICSSRFAFKNLKKGILKVNDKIVYENVNISINEDKIQLTDMGKKLLKNKITILMNKPKYYLSLSTDNKTCKKLHVRNLIRNENKYIEEEHKCMSYFIYKNVNIEKINNLYVCGRLDANSSGLLIFTQNTLTSNNLLNKYKYQIEKEYIIKTYNEIKETHLKLLRENLFIDGKLIYKCLVQYVDNFTIKFILYQGFHKIIRKFCLLSNIKIKSLHRTRIGGVCLKNLPIGKWRFLMPNEFFF</sequence>
<feature type="domain" description="Pseudouridine synthase RsuA/RluA-like" evidence="4">
    <location>
        <begin position="315"/>
        <end position="422"/>
    </location>
</feature>
<organism evidence="5 8">
    <name type="scientific">Plasmodium ovale curtisi</name>
    <dbReference type="NCBI Taxonomy" id="864141"/>
    <lineage>
        <taxon>Eukaryota</taxon>
        <taxon>Sar</taxon>
        <taxon>Alveolata</taxon>
        <taxon>Apicomplexa</taxon>
        <taxon>Aconoidasida</taxon>
        <taxon>Haemosporida</taxon>
        <taxon>Plasmodiidae</taxon>
        <taxon>Plasmodium</taxon>
        <taxon>Plasmodium (Plasmodium)</taxon>
    </lineage>
</organism>
<dbReference type="PROSITE" id="PS50889">
    <property type="entry name" value="S4"/>
    <property type="match status" value="1"/>
</dbReference>
<dbReference type="AlphaFoldDB" id="A0A1A8WBN8"/>